<organism evidence="3 4">
    <name type="scientific">Pleurodeles waltl</name>
    <name type="common">Iberian ribbed newt</name>
    <dbReference type="NCBI Taxonomy" id="8319"/>
    <lineage>
        <taxon>Eukaryota</taxon>
        <taxon>Metazoa</taxon>
        <taxon>Chordata</taxon>
        <taxon>Craniata</taxon>
        <taxon>Vertebrata</taxon>
        <taxon>Euteleostomi</taxon>
        <taxon>Amphibia</taxon>
        <taxon>Batrachia</taxon>
        <taxon>Caudata</taxon>
        <taxon>Salamandroidea</taxon>
        <taxon>Salamandridae</taxon>
        <taxon>Pleurodelinae</taxon>
        <taxon>Pleurodeles</taxon>
    </lineage>
</organism>
<evidence type="ECO:0000256" key="2">
    <source>
        <dbReference type="SAM" id="SignalP"/>
    </source>
</evidence>
<gene>
    <name evidence="3" type="ORF">NDU88_001959</name>
</gene>
<feature type="region of interest" description="Disordered" evidence="1">
    <location>
        <begin position="29"/>
        <end position="68"/>
    </location>
</feature>
<protein>
    <submittedName>
        <fullName evidence="3">Uncharacterized protein</fullName>
    </submittedName>
</protein>
<evidence type="ECO:0000313" key="3">
    <source>
        <dbReference type="EMBL" id="KAJ1170078.1"/>
    </source>
</evidence>
<dbReference type="Proteomes" id="UP001066276">
    <property type="component" value="Chromosome 4_1"/>
</dbReference>
<keyword evidence="2" id="KW-0732">Signal</keyword>
<name>A0AAV7T1Z1_PLEWA</name>
<proteinExistence type="predicted"/>
<feature type="region of interest" description="Disordered" evidence="1">
    <location>
        <begin position="115"/>
        <end position="142"/>
    </location>
</feature>
<feature type="signal peptide" evidence="2">
    <location>
        <begin position="1"/>
        <end position="23"/>
    </location>
</feature>
<sequence>MVGGLLLMRCLLFPLLDVRRCCCNSRRDPGGALTTSAASQGHRGREPKTKKGGSMKVAPKAPGTCRQHPNQAVSVGMYDVAYPHGCGRHTRGSAAWGIICLALELGRPNHQLSGHLPCGPADPRQVMTRPDRGPTRSTGTLPLSMLQATDGSRLARANMATAGSSSPSLHQCRDTLTTHYPKAGGHSTVLPSSATGTACSGPQPQPIAEGLPAPHSHLHSPTGMAGLQCAACPKMAHGALLPPALSCVFSPSWGHSYDFWPATAVVEFLAAIAFAGCVDVCSVERMMSDLDMRGTSPTECLP</sequence>
<keyword evidence="4" id="KW-1185">Reference proteome</keyword>
<evidence type="ECO:0000256" key="1">
    <source>
        <dbReference type="SAM" id="MobiDB-lite"/>
    </source>
</evidence>
<feature type="chain" id="PRO_5043316813" evidence="2">
    <location>
        <begin position="24"/>
        <end position="302"/>
    </location>
</feature>
<feature type="compositionally biased region" description="Polar residues" evidence="1">
    <location>
        <begin position="189"/>
        <end position="202"/>
    </location>
</feature>
<reference evidence="3" key="1">
    <citation type="journal article" date="2022" name="bioRxiv">
        <title>Sequencing and chromosome-scale assembly of the giantPleurodeles waltlgenome.</title>
        <authorList>
            <person name="Brown T."/>
            <person name="Elewa A."/>
            <person name="Iarovenko S."/>
            <person name="Subramanian E."/>
            <person name="Araus A.J."/>
            <person name="Petzold A."/>
            <person name="Susuki M."/>
            <person name="Suzuki K.-i.T."/>
            <person name="Hayashi T."/>
            <person name="Toyoda A."/>
            <person name="Oliveira C."/>
            <person name="Osipova E."/>
            <person name="Leigh N.D."/>
            <person name="Simon A."/>
            <person name="Yun M.H."/>
        </authorList>
    </citation>
    <scope>NUCLEOTIDE SEQUENCE</scope>
    <source>
        <strain evidence="3">20211129_DDA</strain>
        <tissue evidence="3">Liver</tissue>
    </source>
</reference>
<evidence type="ECO:0000313" key="4">
    <source>
        <dbReference type="Proteomes" id="UP001066276"/>
    </source>
</evidence>
<accession>A0AAV7T1Z1</accession>
<feature type="region of interest" description="Disordered" evidence="1">
    <location>
        <begin position="182"/>
        <end position="219"/>
    </location>
</feature>
<dbReference type="AlphaFoldDB" id="A0AAV7T1Z1"/>
<dbReference type="EMBL" id="JANPWB010000007">
    <property type="protein sequence ID" value="KAJ1170078.1"/>
    <property type="molecule type" value="Genomic_DNA"/>
</dbReference>
<comment type="caution">
    <text evidence="3">The sequence shown here is derived from an EMBL/GenBank/DDBJ whole genome shotgun (WGS) entry which is preliminary data.</text>
</comment>